<feature type="non-terminal residue" evidence="3">
    <location>
        <position position="1"/>
    </location>
</feature>
<proteinExistence type="predicted"/>
<dbReference type="GO" id="GO:0016491">
    <property type="term" value="F:oxidoreductase activity"/>
    <property type="evidence" value="ECO:0007669"/>
    <property type="project" value="UniProtKB-KW"/>
</dbReference>
<evidence type="ECO:0000256" key="1">
    <source>
        <dbReference type="ARBA" id="ARBA00023002"/>
    </source>
</evidence>
<keyword evidence="1" id="KW-0560">Oxidoreductase</keyword>
<dbReference type="GO" id="GO:0005737">
    <property type="term" value="C:cytoplasm"/>
    <property type="evidence" value="ECO:0007669"/>
    <property type="project" value="TreeGrafter"/>
</dbReference>
<dbReference type="PANTHER" id="PTHR43625:SF77">
    <property type="entry name" value="ALDO-KETO REDUCTASE"/>
    <property type="match status" value="1"/>
</dbReference>
<accession>J9FJ99</accession>
<dbReference type="InterPro" id="IPR036812">
    <property type="entry name" value="NAD(P)_OxRdtase_dom_sf"/>
</dbReference>
<protein>
    <submittedName>
        <fullName evidence="3">Oxidoreductase, aldo/keto reductase family</fullName>
    </submittedName>
</protein>
<comment type="caution">
    <text evidence="3">The sequence shown here is derived from an EMBL/GenBank/DDBJ whole genome shotgun (WGS) entry which is preliminary data.</text>
</comment>
<dbReference type="InterPro" id="IPR050791">
    <property type="entry name" value="Aldo-Keto_reductase"/>
</dbReference>
<name>J9FJ99_9ZZZZ</name>
<sequence length="179" mass="20093">DEVVIATKFGVSINPDRSLNISSKPDEIKETVEHSLDYLGVDQIQMLYQHRIDRSTEPEVVAETVADLMDAGLVQAWGISEVDEEYLRRAHAVCPVAAIENRYSMMARWHASLFPTLEELDIAYVAFSPMANGFLLIIIIQEYYRLVLLTAAPGRMFGLAKKRLAKALLLYAPPPPCPF</sequence>
<dbReference type="Gene3D" id="3.20.20.100">
    <property type="entry name" value="NADP-dependent oxidoreductase domain"/>
    <property type="match status" value="1"/>
</dbReference>
<dbReference type="Pfam" id="PF00248">
    <property type="entry name" value="Aldo_ket_red"/>
    <property type="match status" value="1"/>
</dbReference>
<dbReference type="SUPFAM" id="SSF51430">
    <property type="entry name" value="NAD(P)-linked oxidoreductase"/>
    <property type="match status" value="1"/>
</dbReference>
<dbReference type="AlphaFoldDB" id="J9FJ99"/>
<dbReference type="PANTHER" id="PTHR43625">
    <property type="entry name" value="AFLATOXIN B1 ALDEHYDE REDUCTASE"/>
    <property type="match status" value="1"/>
</dbReference>
<dbReference type="EMBL" id="AMCI01006067">
    <property type="protein sequence ID" value="EJW94986.1"/>
    <property type="molecule type" value="Genomic_DNA"/>
</dbReference>
<organism evidence="3">
    <name type="scientific">gut metagenome</name>
    <dbReference type="NCBI Taxonomy" id="749906"/>
    <lineage>
        <taxon>unclassified sequences</taxon>
        <taxon>metagenomes</taxon>
        <taxon>organismal metagenomes</taxon>
    </lineage>
</organism>
<dbReference type="InterPro" id="IPR023210">
    <property type="entry name" value="NADP_OxRdtase_dom"/>
</dbReference>
<evidence type="ECO:0000259" key="2">
    <source>
        <dbReference type="Pfam" id="PF00248"/>
    </source>
</evidence>
<reference evidence="3" key="1">
    <citation type="journal article" date="2012" name="PLoS ONE">
        <title>Gene sets for utilization of primary and secondary nutrition supplies in the distal gut of endangered iberian lynx.</title>
        <authorList>
            <person name="Alcaide M."/>
            <person name="Messina E."/>
            <person name="Richter M."/>
            <person name="Bargiela R."/>
            <person name="Peplies J."/>
            <person name="Huws S.A."/>
            <person name="Newbold C.J."/>
            <person name="Golyshin P.N."/>
            <person name="Simon M.A."/>
            <person name="Lopez G."/>
            <person name="Yakimov M.M."/>
            <person name="Ferrer M."/>
        </authorList>
    </citation>
    <scope>NUCLEOTIDE SEQUENCE</scope>
</reference>
<feature type="domain" description="NADP-dependent oxidoreductase" evidence="2">
    <location>
        <begin position="1"/>
        <end position="135"/>
    </location>
</feature>
<evidence type="ECO:0000313" key="3">
    <source>
        <dbReference type="EMBL" id="EJW94986.1"/>
    </source>
</evidence>
<gene>
    <name evidence="3" type="ORF">EVA_16906</name>
</gene>